<proteinExistence type="predicted"/>
<evidence type="ECO:0000313" key="2">
    <source>
        <dbReference type="Proteomes" id="UP000249135"/>
    </source>
</evidence>
<evidence type="ECO:0000313" key="1">
    <source>
        <dbReference type="EMBL" id="PZQ58741.1"/>
    </source>
</evidence>
<protein>
    <submittedName>
        <fullName evidence="1">ABC transporter ATP-binding protein</fullName>
    </submittedName>
</protein>
<dbReference type="SUPFAM" id="SSF52540">
    <property type="entry name" value="P-loop containing nucleoside triphosphate hydrolases"/>
    <property type="match status" value="1"/>
</dbReference>
<reference evidence="1 2" key="1">
    <citation type="submission" date="2017-08" db="EMBL/GenBank/DDBJ databases">
        <title>Infants hospitalized years apart are colonized by the same room-sourced microbial strains.</title>
        <authorList>
            <person name="Brooks B."/>
            <person name="Olm M.R."/>
            <person name="Firek B.A."/>
            <person name="Baker R."/>
            <person name="Thomas B.C."/>
            <person name="Morowitz M.J."/>
            <person name="Banfield J.F."/>
        </authorList>
    </citation>
    <scope>NUCLEOTIDE SEQUENCE [LARGE SCALE GENOMIC DNA]</scope>
    <source>
        <strain evidence="1">S2_005_003_R2_41</strain>
    </source>
</reference>
<accession>A0A2W5NYU0</accession>
<comment type="caution">
    <text evidence="1">The sequence shown here is derived from an EMBL/GenBank/DDBJ whole genome shotgun (WGS) entry which is preliminary data.</text>
</comment>
<dbReference type="Gene3D" id="3.40.50.300">
    <property type="entry name" value="P-loop containing nucleotide triphosphate hydrolases"/>
    <property type="match status" value="1"/>
</dbReference>
<name>A0A2W5NYU0_VARPD</name>
<keyword evidence="1" id="KW-0067">ATP-binding</keyword>
<dbReference type="GO" id="GO:0005524">
    <property type="term" value="F:ATP binding"/>
    <property type="evidence" value="ECO:0007669"/>
    <property type="project" value="UniProtKB-KW"/>
</dbReference>
<sequence length="41" mass="4306">MSRFLQVEGLTRRFGGLVAVNAVTLDLHVGEVHAVIGTNGA</sequence>
<dbReference type="Proteomes" id="UP000249135">
    <property type="component" value="Unassembled WGS sequence"/>
</dbReference>
<gene>
    <name evidence="1" type="ORF">DI563_30640</name>
</gene>
<dbReference type="EMBL" id="QFPP01000764">
    <property type="protein sequence ID" value="PZQ58741.1"/>
    <property type="molecule type" value="Genomic_DNA"/>
</dbReference>
<keyword evidence="1" id="KW-0547">Nucleotide-binding</keyword>
<organism evidence="1 2">
    <name type="scientific">Variovorax paradoxus</name>
    <dbReference type="NCBI Taxonomy" id="34073"/>
    <lineage>
        <taxon>Bacteria</taxon>
        <taxon>Pseudomonadati</taxon>
        <taxon>Pseudomonadota</taxon>
        <taxon>Betaproteobacteria</taxon>
        <taxon>Burkholderiales</taxon>
        <taxon>Comamonadaceae</taxon>
        <taxon>Variovorax</taxon>
    </lineage>
</organism>
<dbReference type="AlphaFoldDB" id="A0A2W5NYU0"/>
<dbReference type="InterPro" id="IPR027417">
    <property type="entry name" value="P-loop_NTPase"/>
</dbReference>
<feature type="non-terminal residue" evidence="1">
    <location>
        <position position="41"/>
    </location>
</feature>